<dbReference type="RefSeq" id="WP_105727353.1">
    <property type="nucleotide sequence ID" value="NZ_PVBS01000004.1"/>
</dbReference>
<comment type="caution">
    <text evidence="2">The sequence shown here is derived from an EMBL/GenBank/DDBJ whole genome shotgun (WGS) entry which is preliminary data.</text>
</comment>
<dbReference type="Proteomes" id="UP000238642">
    <property type="component" value="Unassembled WGS sequence"/>
</dbReference>
<dbReference type="InterPro" id="IPR001296">
    <property type="entry name" value="Glyco_trans_1"/>
</dbReference>
<dbReference type="PANTHER" id="PTHR45947">
    <property type="entry name" value="SULFOQUINOVOSYL TRANSFERASE SQD2"/>
    <property type="match status" value="1"/>
</dbReference>
<evidence type="ECO:0000259" key="1">
    <source>
        <dbReference type="Pfam" id="PF00534"/>
    </source>
</evidence>
<proteinExistence type="predicted"/>
<organism evidence="2 3">
    <name type="scientific">Sphingobacterium gobiense</name>
    <dbReference type="NCBI Taxonomy" id="1382456"/>
    <lineage>
        <taxon>Bacteria</taxon>
        <taxon>Pseudomonadati</taxon>
        <taxon>Bacteroidota</taxon>
        <taxon>Sphingobacteriia</taxon>
        <taxon>Sphingobacteriales</taxon>
        <taxon>Sphingobacteriaceae</taxon>
        <taxon>Sphingobacterium</taxon>
    </lineage>
</organism>
<evidence type="ECO:0000313" key="3">
    <source>
        <dbReference type="Proteomes" id="UP000238642"/>
    </source>
</evidence>
<dbReference type="SUPFAM" id="SSF53756">
    <property type="entry name" value="UDP-Glycosyltransferase/glycogen phosphorylase"/>
    <property type="match status" value="1"/>
</dbReference>
<dbReference type="Pfam" id="PF00534">
    <property type="entry name" value="Glycos_transf_1"/>
    <property type="match status" value="1"/>
</dbReference>
<dbReference type="OrthoDB" id="9790710at2"/>
<evidence type="ECO:0000313" key="2">
    <source>
        <dbReference type="EMBL" id="PRD51917.1"/>
    </source>
</evidence>
<feature type="domain" description="Glycosyl transferase family 1" evidence="1">
    <location>
        <begin position="228"/>
        <end position="381"/>
    </location>
</feature>
<keyword evidence="3" id="KW-1185">Reference proteome</keyword>
<dbReference type="Gene3D" id="3.40.50.2000">
    <property type="entry name" value="Glycogen Phosphorylase B"/>
    <property type="match status" value="2"/>
</dbReference>
<dbReference type="GO" id="GO:0016757">
    <property type="term" value="F:glycosyltransferase activity"/>
    <property type="evidence" value="ECO:0007669"/>
    <property type="project" value="InterPro"/>
</dbReference>
<dbReference type="AlphaFoldDB" id="A0A2S9JG51"/>
<dbReference type="EMBL" id="PVBS01000004">
    <property type="protein sequence ID" value="PRD51917.1"/>
    <property type="molecule type" value="Genomic_DNA"/>
</dbReference>
<dbReference type="InterPro" id="IPR050194">
    <property type="entry name" value="Glycosyltransferase_grp1"/>
</dbReference>
<name>A0A2S9JG51_9SPHI</name>
<reference evidence="2 3" key="1">
    <citation type="submission" date="2018-02" db="EMBL/GenBank/DDBJ databases">
        <title>The draft genome of Sphingobacterium gobiense H7.</title>
        <authorList>
            <person name="Li L."/>
            <person name="Liu L."/>
            <person name="Zhang X."/>
            <person name="Wang T."/>
            <person name="Liang L."/>
        </authorList>
    </citation>
    <scope>NUCLEOTIDE SEQUENCE [LARGE SCALE GENOMIC DNA]</scope>
    <source>
        <strain evidence="2 3">ACCC 05757</strain>
    </source>
</reference>
<dbReference type="PANTHER" id="PTHR45947:SF3">
    <property type="entry name" value="SULFOQUINOVOSYL TRANSFERASE SQD2"/>
    <property type="match status" value="1"/>
</dbReference>
<sequence length="401" mass="45802">MKNKILLLTTIYPSPDMDLMNSTNVCHYFAKEWVKAGYEVQVVFNYPVYAPIVHKFAELLGKRAASVGQSYFITRQIKECKEYEMDGVSIWRAPLYKMVPKVAVRRSTIEHQVNLITSHLTEKSFKPDFIVAHFCYPHLEMIAKLKKLYQAKTAIVNHIQSLPLRKYIGPQYSEYFKEIDIWGYRSKNIKSDFEKQFGVQAHSFMCHSGVPKEYIVNEPRTFSNSITKFIYVGSLIRRKYPLAVLQGITGANHTLKYSLSYVGEGIERKKIEKFLMTADNQIAVRLWGNLSRTAVLQKLDEAECFIMISKGETFGLVYLEAMARGLITIASKGEGMDDIIEDGENGFFCESGNPTFLASVIDRINHLSIEEKQRISANAIETARMFSDEAVAVNYLRAITD</sequence>
<protein>
    <recommendedName>
        <fullName evidence="1">Glycosyl transferase family 1 domain-containing protein</fullName>
    </recommendedName>
</protein>
<accession>A0A2S9JG51</accession>
<gene>
    <name evidence="2" type="ORF">C5749_16590</name>
</gene>